<evidence type="ECO:0000313" key="1">
    <source>
        <dbReference type="EMBL" id="MBB4937813.1"/>
    </source>
</evidence>
<evidence type="ECO:0000313" key="2">
    <source>
        <dbReference type="Proteomes" id="UP000534286"/>
    </source>
</evidence>
<dbReference type="Proteomes" id="UP000534286">
    <property type="component" value="Unassembled WGS sequence"/>
</dbReference>
<organism evidence="1 2">
    <name type="scientific">Streptosporangium album</name>
    <dbReference type="NCBI Taxonomy" id="47479"/>
    <lineage>
        <taxon>Bacteria</taxon>
        <taxon>Bacillati</taxon>
        <taxon>Actinomycetota</taxon>
        <taxon>Actinomycetes</taxon>
        <taxon>Streptosporangiales</taxon>
        <taxon>Streptosporangiaceae</taxon>
        <taxon>Streptosporangium</taxon>
    </lineage>
</organism>
<reference evidence="1 2" key="1">
    <citation type="submission" date="2020-08" db="EMBL/GenBank/DDBJ databases">
        <title>Sequencing the genomes of 1000 actinobacteria strains.</title>
        <authorList>
            <person name="Klenk H.-P."/>
        </authorList>
    </citation>
    <scope>NUCLEOTIDE SEQUENCE [LARGE SCALE GENOMIC DNA]</scope>
    <source>
        <strain evidence="1 2">DSM 43023</strain>
    </source>
</reference>
<name>A0A7W7W8D5_9ACTN</name>
<comment type="caution">
    <text evidence="1">The sequence shown here is derived from an EMBL/GenBank/DDBJ whole genome shotgun (WGS) entry which is preliminary data.</text>
</comment>
<keyword evidence="2" id="KW-1185">Reference proteome</keyword>
<gene>
    <name evidence="1" type="ORF">FHR32_002118</name>
</gene>
<proteinExistence type="predicted"/>
<protein>
    <submittedName>
        <fullName evidence="1">Uncharacterized protein</fullName>
    </submittedName>
</protein>
<dbReference type="AlphaFoldDB" id="A0A7W7W8D5"/>
<accession>A0A7W7W8D5</accession>
<dbReference type="EMBL" id="JACHJU010000001">
    <property type="protein sequence ID" value="MBB4937813.1"/>
    <property type="molecule type" value="Genomic_DNA"/>
</dbReference>
<dbReference type="RefSeq" id="WP_184754127.1">
    <property type="nucleotide sequence ID" value="NZ_BAABEK010000026.1"/>
</dbReference>
<sequence length="73" mass="7979">MTMTTAHQWQAATTLPVNNEQIQDMLVSAARGETPGFELPADTEIDVITVSCGKCMRLFEDAKDEPCVPVPMP</sequence>